<dbReference type="Proteomes" id="UP001469553">
    <property type="component" value="Unassembled WGS sequence"/>
</dbReference>
<reference evidence="1 2" key="1">
    <citation type="submission" date="2021-06" db="EMBL/GenBank/DDBJ databases">
        <authorList>
            <person name="Palmer J.M."/>
        </authorList>
    </citation>
    <scope>NUCLEOTIDE SEQUENCE [LARGE SCALE GENOMIC DNA]</scope>
    <source>
        <strain evidence="1 2">AS_MEX2019</strain>
        <tissue evidence="1">Muscle</tissue>
    </source>
</reference>
<proteinExistence type="predicted"/>
<evidence type="ECO:0000313" key="1">
    <source>
        <dbReference type="EMBL" id="MEQ2305533.1"/>
    </source>
</evidence>
<gene>
    <name evidence="1" type="ORF">AMECASPLE_038887</name>
</gene>
<organism evidence="1 2">
    <name type="scientific">Ameca splendens</name>
    <dbReference type="NCBI Taxonomy" id="208324"/>
    <lineage>
        <taxon>Eukaryota</taxon>
        <taxon>Metazoa</taxon>
        <taxon>Chordata</taxon>
        <taxon>Craniata</taxon>
        <taxon>Vertebrata</taxon>
        <taxon>Euteleostomi</taxon>
        <taxon>Actinopterygii</taxon>
        <taxon>Neopterygii</taxon>
        <taxon>Teleostei</taxon>
        <taxon>Neoteleostei</taxon>
        <taxon>Acanthomorphata</taxon>
        <taxon>Ovalentaria</taxon>
        <taxon>Atherinomorphae</taxon>
        <taxon>Cyprinodontiformes</taxon>
        <taxon>Goodeidae</taxon>
        <taxon>Ameca</taxon>
    </lineage>
</organism>
<protein>
    <submittedName>
        <fullName evidence="1">Uncharacterized protein</fullName>
    </submittedName>
</protein>
<sequence>MHVVCTNLIFKRELALAGVTAVIERTIERTGTGTREPRFLLVSLCNAEASSMQSSKMIVLDNLNQLMSHTSSCPSRSGGSLTSSIGDVLQLNQSCHRST</sequence>
<dbReference type="EMBL" id="JAHRIP010063961">
    <property type="protein sequence ID" value="MEQ2305533.1"/>
    <property type="molecule type" value="Genomic_DNA"/>
</dbReference>
<keyword evidence="2" id="KW-1185">Reference proteome</keyword>
<accession>A0ABV0ZH08</accession>
<name>A0ABV0ZH08_9TELE</name>
<evidence type="ECO:0000313" key="2">
    <source>
        <dbReference type="Proteomes" id="UP001469553"/>
    </source>
</evidence>
<comment type="caution">
    <text evidence="1">The sequence shown here is derived from an EMBL/GenBank/DDBJ whole genome shotgun (WGS) entry which is preliminary data.</text>
</comment>
<feature type="non-terminal residue" evidence="1">
    <location>
        <position position="99"/>
    </location>
</feature>